<comment type="caution">
    <text evidence="1">The sequence shown here is derived from an EMBL/GenBank/DDBJ whole genome shotgun (WGS) entry which is preliminary data.</text>
</comment>
<sequence length="114" mass="12973">MVFIIKKLLIILGIVLIVFSITACGSSRASHNERQVIRVDKVETAVHIDFTAADPDLLNNYKGQDLSTADVLEILDKKNFKEIPNKVVEKLDLLKWDWDMPFEERAGAVLEYDN</sequence>
<evidence type="ECO:0000313" key="2">
    <source>
        <dbReference type="Proteomes" id="UP000440004"/>
    </source>
</evidence>
<evidence type="ECO:0000313" key="1">
    <source>
        <dbReference type="EMBL" id="MPW25587.1"/>
    </source>
</evidence>
<proteinExistence type="predicted"/>
<dbReference type="Proteomes" id="UP000440004">
    <property type="component" value="Unassembled WGS sequence"/>
</dbReference>
<reference evidence="1 2" key="1">
    <citation type="submission" date="2019-10" db="EMBL/GenBank/DDBJ databases">
        <title>Alkalibaculum tamaniensis sp.nov., a new alkaliphilic acetogen, isolated on methoxylated aromatics from a mud volcano.</title>
        <authorList>
            <person name="Khomyakova M.A."/>
            <person name="Merkel A.Y."/>
            <person name="Bonch-Osmolovskaya E.A."/>
            <person name="Slobodkin A.I."/>
        </authorList>
    </citation>
    <scope>NUCLEOTIDE SEQUENCE [LARGE SCALE GENOMIC DNA]</scope>
    <source>
        <strain evidence="1 2">M08DMB</strain>
    </source>
</reference>
<organism evidence="1 2">
    <name type="scientific">Alkalibaculum sporogenes</name>
    <dbReference type="NCBI Taxonomy" id="2655001"/>
    <lineage>
        <taxon>Bacteria</taxon>
        <taxon>Bacillati</taxon>
        <taxon>Bacillota</taxon>
        <taxon>Clostridia</taxon>
        <taxon>Eubacteriales</taxon>
        <taxon>Eubacteriaceae</taxon>
        <taxon>Alkalibaculum</taxon>
    </lineage>
</organism>
<name>A0A6A7K8S0_9FIRM</name>
<dbReference type="EMBL" id="WHNX01000009">
    <property type="protein sequence ID" value="MPW25587.1"/>
    <property type="molecule type" value="Genomic_DNA"/>
</dbReference>
<accession>A0A6A7K8S0</accession>
<protein>
    <submittedName>
        <fullName evidence="1">Uncharacterized protein</fullName>
    </submittedName>
</protein>
<dbReference type="AlphaFoldDB" id="A0A6A7K8S0"/>
<keyword evidence="2" id="KW-1185">Reference proteome</keyword>
<dbReference type="PROSITE" id="PS51257">
    <property type="entry name" value="PROKAR_LIPOPROTEIN"/>
    <property type="match status" value="1"/>
</dbReference>
<gene>
    <name evidence="1" type="ORF">GC105_07270</name>
</gene>